<keyword evidence="3" id="KW-1185">Reference proteome</keyword>
<proteinExistence type="predicted"/>
<organism evidence="2 3">
    <name type="scientific">Blautia argi</name>
    <dbReference type="NCBI Taxonomy" id="1912897"/>
    <lineage>
        <taxon>Bacteria</taxon>
        <taxon>Bacillati</taxon>
        <taxon>Bacillota</taxon>
        <taxon>Clostridia</taxon>
        <taxon>Lachnospirales</taxon>
        <taxon>Lachnospiraceae</taxon>
        <taxon>Blautia</taxon>
    </lineage>
</organism>
<dbReference type="EMBL" id="CP030280">
    <property type="protein sequence ID" value="AWY98689.1"/>
    <property type="molecule type" value="Genomic_DNA"/>
</dbReference>
<evidence type="ECO:0000313" key="2">
    <source>
        <dbReference type="EMBL" id="AWY98689.1"/>
    </source>
</evidence>
<evidence type="ECO:0000256" key="1">
    <source>
        <dbReference type="SAM" id="Phobius"/>
    </source>
</evidence>
<keyword evidence="1" id="KW-0472">Membrane</keyword>
<dbReference type="AlphaFoldDB" id="A0A2Z4UCU8"/>
<gene>
    <name evidence="2" type="ORF">DQQ01_11610</name>
</gene>
<protein>
    <submittedName>
        <fullName evidence="2">Uncharacterized protein</fullName>
    </submittedName>
</protein>
<reference evidence="3" key="1">
    <citation type="submission" date="2018-06" db="EMBL/GenBank/DDBJ databases">
        <title>Description of Blautia argi sp. nov., a new anaerobic isolated from dog feces.</title>
        <authorList>
            <person name="Chang Y.-H."/>
            <person name="Paek J."/>
            <person name="Shin Y."/>
        </authorList>
    </citation>
    <scope>NUCLEOTIDE SEQUENCE [LARGE SCALE GENOMIC DNA]</scope>
    <source>
        <strain evidence="3">KCTC 15426</strain>
    </source>
</reference>
<name>A0A2Z4UCU8_9FIRM</name>
<evidence type="ECO:0000313" key="3">
    <source>
        <dbReference type="Proteomes" id="UP000250003"/>
    </source>
</evidence>
<keyword evidence="1" id="KW-1133">Transmembrane helix</keyword>
<dbReference type="OrthoDB" id="1767071at2"/>
<dbReference type="Proteomes" id="UP000250003">
    <property type="component" value="Chromosome"/>
</dbReference>
<accession>A0A2Z4UCU8</accession>
<dbReference type="KEGG" id="blau:DQQ01_11610"/>
<dbReference type="RefSeq" id="WP_111920175.1">
    <property type="nucleotide sequence ID" value="NZ_CAUWHR010000008.1"/>
</dbReference>
<sequence length="87" mass="9889">MSQEKVDRYKKEKANRVKIRKKEKRALFFEKLAIAVVCLAALGWIGYSAYGLATREDPDAEKEVVTTEMDVTALTDYLNGLMEETAE</sequence>
<keyword evidence="1" id="KW-0812">Transmembrane</keyword>
<feature type="transmembrane region" description="Helical" evidence="1">
    <location>
        <begin position="26"/>
        <end position="47"/>
    </location>
</feature>